<dbReference type="OrthoDB" id="4506189at2759"/>
<evidence type="ECO:0000256" key="12">
    <source>
        <dbReference type="SAM" id="MobiDB-lite"/>
    </source>
</evidence>
<dbReference type="EnsemblMetazoa" id="XM_011407592.2">
    <property type="protein sequence ID" value="XP_011405894.1"/>
    <property type="gene ID" value="LOC105313845"/>
</dbReference>
<dbReference type="Proteomes" id="UP000007879">
    <property type="component" value="Unassembled WGS sequence"/>
</dbReference>
<dbReference type="PANTHER" id="PTHR13050:SF7">
    <property type="entry name" value="VESICLE TRANSPORT PROTEIN USE1"/>
    <property type="match status" value="1"/>
</dbReference>
<feature type="compositionally biased region" description="Polar residues" evidence="12">
    <location>
        <begin position="107"/>
        <end position="120"/>
    </location>
</feature>
<sequence>MAAGPVMKDVERLISRCEEILGDKLKIRGQEWRIVKYVETLTSRINELENTSSLSQVCLDQLISFKGRLTILQEVANEIKDKLERKKNEETSSAPHDSHLTSSSTTDVPNQRILNDTTMRGSGLLRRSATKSSQAMREELFSRQESLKSSSTSKTLNEREMMQAMADHEKQQERIAQDMIELSRSLKQQSLAARDIIKSDTKVLKKTSISAEDNISGMTQETDRLKEKSKGCSCWVWMMLIIVFIVFIQMIMFIRLYPKRR</sequence>
<evidence type="ECO:0000313" key="15">
    <source>
        <dbReference type="Proteomes" id="UP000007879"/>
    </source>
</evidence>
<evidence type="ECO:0000256" key="9">
    <source>
        <dbReference type="ARBA" id="ARBA00022989"/>
    </source>
</evidence>
<proteinExistence type="inferred from homology"/>
<evidence type="ECO:0000256" key="11">
    <source>
        <dbReference type="ARBA" id="ARBA00032711"/>
    </source>
</evidence>
<dbReference type="GO" id="GO:0031201">
    <property type="term" value="C:SNARE complex"/>
    <property type="evidence" value="ECO:0007669"/>
    <property type="project" value="TreeGrafter"/>
</dbReference>
<feature type="compositionally biased region" description="Basic and acidic residues" evidence="12">
    <location>
        <begin position="136"/>
        <end position="146"/>
    </location>
</feature>
<evidence type="ECO:0000256" key="4">
    <source>
        <dbReference type="ARBA" id="ARBA00022448"/>
    </source>
</evidence>
<keyword evidence="10 13" id="KW-0472">Membrane</keyword>
<dbReference type="GO" id="GO:0015031">
    <property type="term" value="P:protein transport"/>
    <property type="evidence" value="ECO:0007669"/>
    <property type="project" value="UniProtKB-KW"/>
</dbReference>
<evidence type="ECO:0000256" key="8">
    <source>
        <dbReference type="ARBA" id="ARBA00022927"/>
    </source>
</evidence>
<dbReference type="GO" id="GO:0005789">
    <property type="term" value="C:endoplasmic reticulum membrane"/>
    <property type="evidence" value="ECO:0007669"/>
    <property type="project" value="UniProtKB-SubCell"/>
</dbReference>
<evidence type="ECO:0000256" key="7">
    <source>
        <dbReference type="ARBA" id="ARBA00022892"/>
    </source>
</evidence>
<keyword evidence="7" id="KW-0931">ER-Golgi transport</keyword>
<dbReference type="GO" id="GO:0005484">
    <property type="term" value="F:SNAP receptor activity"/>
    <property type="evidence" value="ECO:0007669"/>
    <property type="project" value="TreeGrafter"/>
</dbReference>
<evidence type="ECO:0000256" key="5">
    <source>
        <dbReference type="ARBA" id="ARBA00022692"/>
    </source>
</evidence>
<evidence type="ECO:0000256" key="1">
    <source>
        <dbReference type="ARBA" id="ARBA00004163"/>
    </source>
</evidence>
<gene>
    <name evidence="14" type="primary">105313845</name>
</gene>
<evidence type="ECO:0000313" key="14">
    <source>
        <dbReference type="EnsemblMetazoa" id="Aqu2.1.23641_001"/>
    </source>
</evidence>
<name>A0A1X7U867_AMPQE</name>
<comment type="subcellular location">
    <subcellularLocation>
        <location evidence="1">Endoplasmic reticulum membrane</location>
        <topology evidence="1">Single-pass type IV membrane protein</topology>
    </subcellularLocation>
</comment>
<feature type="transmembrane region" description="Helical" evidence="13">
    <location>
        <begin position="235"/>
        <end position="257"/>
    </location>
</feature>
<organism evidence="14">
    <name type="scientific">Amphimedon queenslandica</name>
    <name type="common">Sponge</name>
    <dbReference type="NCBI Taxonomy" id="400682"/>
    <lineage>
        <taxon>Eukaryota</taxon>
        <taxon>Metazoa</taxon>
        <taxon>Porifera</taxon>
        <taxon>Demospongiae</taxon>
        <taxon>Heteroscleromorpha</taxon>
        <taxon>Haplosclerida</taxon>
        <taxon>Niphatidae</taxon>
        <taxon>Amphimedon</taxon>
    </lineage>
</organism>
<dbReference type="InterPro" id="IPR019150">
    <property type="entry name" value="Vesicle_transport_protein_Use1"/>
</dbReference>
<dbReference type="GO" id="GO:0006890">
    <property type="term" value="P:retrograde vesicle-mediated transport, Golgi to endoplasmic reticulum"/>
    <property type="evidence" value="ECO:0007669"/>
    <property type="project" value="TreeGrafter"/>
</dbReference>
<evidence type="ECO:0000256" key="13">
    <source>
        <dbReference type="SAM" id="Phobius"/>
    </source>
</evidence>
<keyword evidence="9 13" id="KW-1133">Transmembrane helix</keyword>
<dbReference type="STRING" id="400682.A0A1X7U867"/>
<evidence type="ECO:0000256" key="2">
    <source>
        <dbReference type="ARBA" id="ARBA00007891"/>
    </source>
</evidence>
<dbReference type="CDD" id="cd15860">
    <property type="entry name" value="SNARE_USE1"/>
    <property type="match status" value="1"/>
</dbReference>
<feature type="region of interest" description="Disordered" evidence="12">
    <location>
        <begin position="84"/>
        <end position="156"/>
    </location>
</feature>
<reference evidence="14" key="2">
    <citation type="submission" date="2017-05" db="UniProtKB">
        <authorList>
            <consortium name="EnsemblMetazoa"/>
        </authorList>
    </citation>
    <scope>IDENTIFICATION</scope>
</reference>
<keyword evidence="15" id="KW-1185">Reference proteome</keyword>
<dbReference type="EnsemblMetazoa" id="Aqu2.1.23641_001">
    <property type="protein sequence ID" value="Aqu2.1.23641_001"/>
    <property type="gene ID" value="Aqu2.1.23641"/>
</dbReference>
<evidence type="ECO:0000256" key="3">
    <source>
        <dbReference type="ARBA" id="ARBA00015843"/>
    </source>
</evidence>
<dbReference type="InParanoid" id="A0A1X7U867"/>
<keyword evidence="6" id="KW-0256">Endoplasmic reticulum</keyword>
<keyword evidence="5 13" id="KW-0812">Transmembrane</keyword>
<keyword evidence="8" id="KW-0653">Protein transport</keyword>
<evidence type="ECO:0000256" key="6">
    <source>
        <dbReference type="ARBA" id="ARBA00022824"/>
    </source>
</evidence>
<dbReference type="KEGG" id="aqu:105313845"/>
<evidence type="ECO:0000256" key="10">
    <source>
        <dbReference type="ARBA" id="ARBA00023136"/>
    </source>
</evidence>
<dbReference type="Pfam" id="PF09753">
    <property type="entry name" value="Use1"/>
    <property type="match status" value="1"/>
</dbReference>
<keyword evidence="4" id="KW-0813">Transport</keyword>
<comment type="similarity">
    <text evidence="2">Belongs to the USE1 family.</text>
</comment>
<reference evidence="15" key="1">
    <citation type="journal article" date="2010" name="Nature">
        <title>The Amphimedon queenslandica genome and the evolution of animal complexity.</title>
        <authorList>
            <person name="Srivastava M."/>
            <person name="Simakov O."/>
            <person name="Chapman J."/>
            <person name="Fahey B."/>
            <person name="Gauthier M.E."/>
            <person name="Mitros T."/>
            <person name="Richards G.S."/>
            <person name="Conaco C."/>
            <person name="Dacre M."/>
            <person name="Hellsten U."/>
            <person name="Larroux C."/>
            <person name="Putnam N.H."/>
            <person name="Stanke M."/>
            <person name="Adamska M."/>
            <person name="Darling A."/>
            <person name="Degnan S.M."/>
            <person name="Oakley T.H."/>
            <person name="Plachetzki D.C."/>
            <person name="Zhai Y."/>
            <person name="Adamski M."/>
            <person name="Calcino A."/>
            <person name="Cummins S.F."/>
            <person name="Goodstein D.M."/>
            <person name="Harris C."/>
            <person name="Jackson D.J."/>
            <person name="Leys S.P."/>
            <person name="Shu S."/>
            <person name="Woodcroft B.J."/>
            <person name="Vervoort M."/>
            <person name="Kosik K.S."/>
            <person name="Manning G."/>
            <person name="Degnan B.M."/>
            <person name="Rokhsar D.S."/>
        </authorList>
    </citation>
    <scope>NUCLEOTIDE SEQUENCE [LARGE SCALE GENOMIC DNA]</scope>
</reference>
<accession>A0A1X7U867</accession>
<dbReference type="AlphaFoldDB" id="A0A1X7U867"/>
<dbReference type="PANTHER" id="PTHR13050">
    <property type="entry name" value="USE1-LIKE PROTEIN"/>
    <property type="match status" value="1"/>
</dbReference>
<protein>
    <recommendedName>
        <fullName evidence="3">Vesicle transport protein USE1</fullName>
    </recommendedName>
    <alternativeName>
        <fullName evidence="11">USE1-like protein</fullName>
    </alternativeName>
</protein>